<feature type="region of interest" description="Disordered" evidence="1">
    <location>
        <begin position="334"/>
        <end position="360"/>
    </location>
</feature>
<feature type="region of interest" description="Disordered" evidence="1">
    <location>
        <begin position="210"/>
        <end position="295"/>
    </location>
</feature>
<evidence type="ECO:0000256" key="1">
    <source>
        <dbReference type="SAM" id="MobiDB-lite"/>
    </source>
</evidence>
<evidence type="ECO:0000313" key="2">
    <source>
        <dbReference type="EMBL" id="WFD47063.1"/>
    </source>
</evidence>
<accession>A0ABY8END6</accession>
<evidence type="ECO:0000313" key="3">
    <source>
        <dbReference type="Proteomes" id="UP000818624"/>
    </source>
</evidence>
<feature type="region of interest" description="Disordered" evidence="1">
    <location>
        <begin position="63"/>
        <end position="97"/>
    </location>
</feature>
<gene>
    <name evidence="2" type="ORF">GLX27_001709</name>
</gene>
<name>A0ABY8END6_MALFU</name>
<feature type="compositionally biased region" description="Basic and acidic residues" evidence="1">
    <location>
        <begin position="66"/>
        <end position="97"/>
    </location>
</feature>
<dbReference type="Proteomes" id="UP000818624">
    <property type="component" value="Chromosome 1"/>
</dbReference>
<protein>
    <recommendedName>
        <fullName evidence="4">DUSP domain-containing protein</fullName>
    </recommendedName>
</protein>
<dbReference type="EMBL" id="CP046234">
    <property type="protein sequence ID" value="WFD47063.1"/>
    <property type="molecule type" value="Genomic_DNA"/>
</dbReference>
<reference evidence="2 3" key="1">
    <citation type="journal article" date="2020" name="Elife">
        <title>Loss of centromere function drives karyotype evolution in closely related Malassezia species.</title>
        <authorList>
            <person name="Sankaranarayanan S.R."/>
            <person name="Ianiri G."/>
            <person name="Coelho M.A."/>
            <person name="Reza M.H."/>
            <person name="Thimmappa B.C."/>
            <person name="Ganguly P."/>
            <person name="Vadnala R.N."/>
            <person name="Sun S."/>
            <person name="Siddharthan R."/>
            <person name="Tellgren-Roth C."/>
            <person name="Dawson T.L."/>
            <person name="Heitman J."/>
            <person name="Sanyal K."/>
        </authorList>
    </citation>
    <scope>NUCLEOTIDE SEQUENCE [LARGE SCALE GENOMIC DNA]</scope>
    <source>
        <strain evidence="2">CBS14141</strain>
    </source>
</reference>
<proteinExistence type="predicted"/>
<feature type="region of interest" description="Disordered" evidence="1">
    <location>
        <begin position="112"/>
        <end position="153"/>
    </location>
</feature>
<organism evidence="2 3">
    <name type="scientific">Malassezia furfur</name>
    <name type="common">Pityriasis versicolor infection agent</name>
    <name type="synonym">Pityrosporum furfur</name>
    <dbReference type="NCBI Taxonomy" id="55194"/>
    <lineage>
        <taxon>Eukaryota</taxon>
        <taxon>Fungi</taxon>
        <taxon>Dikarya</taxon>
        <taxon>Basidiomycota</taxon>
        <taxon>Ustilaginomycotina</taxon>
        <taxon>Malasseziomycetes</taxon>
        <taxon>Malasseziales</taxon>
        <taxon>Malasseziaceae</taxon>
        <taxon>Malassezia</taxon>
    </lineage>
</organism>
<keyword evidence="3" id="KW-1185">Reference proteome</keyword>
<evidence type="ECO:0008006" key="4">
    <source>
        <dbReference type="Google" id="ProtNLM"/>
    </source>
</evidence>
<sequence>MRLQPELTSCDAQPWPVIARELQTESFQHAVACWAKIFVLLDAADPDAHFSALRRFFDARLPATDEGGRSSPVDERVLSTSPTRERDASGSGVERRSSFVAPHRFSRRMQWTRRPSLPAGGSARSPEASVPPLPRSLFGTVRRGSRRAAASETGTSTEMYDLWVAPPDDDHARCVPFSVRLDLHSVHLAPPPPGVRRKRGGSALVFTRIGGEEGEGSTSTPSHDEAPVLEAPAPSGPRRSFVNRMLDRHLRRGSHTQAPGSTPPREWMRPGSEPLDPYAPENAEAVDSDDEVDRRDAERAWPFGARRGWSGSHAARAAPTAAVHSELGRLEEDSLWESGGEWSSTRRGATPALDDDLPDVTDGEDLLSLLRAGSACVLQPGAQQHEPAWNRDVNDALPAVLSCAMAQAFGWEGILHLCYGPGSLCAQEQMYAPLGRAADLDSHLRQKFDAVLSWRSNVTQGAGVDEAPPPAADVQALSLQAADEAASLATGVSAEGGDAARRAAPGAPRLARHTLQRTWGDWSALFASLFNWVAEYETVRVRHSLAHEMGRETLPPVRGVTGAYARGRAVPSPCVEADAVHGAYGFHRLQGVPEALRVSPGGEEHGDYRWARTRLRPSHVQTPMGLSCASAQFVLQQLGTSRWVFERGWELEYLNKCIFDSNMFAERFPPPGDQAVRAERAYRPKPGELDIGIPCPYPSPSGAWSAMAWKSWLSTIKEGHVIVPAVDWQAWWVLIAVLNGADRSGRWYDLQVKTPQDTFENLEHTSVYI</sequence>